<dbReference type="AlphaFoldDB" id="A0A195F301"/>
<dbReference type="EMBL" id="KQ981856">
    <property type="protein sequence ID" value="KYN34557.1"/>
    <property type="molecule type" value="Genomic_DNA"/>
</dbReference>
<reference evidence="1 2" key="1">
    <citation type="submission" date="2016-03" db="EMBL/GenBank/DDBJ databases">
        <title>Trachymyrmex septentrionalis WGS genome.</title>
        <authorList>
            <person name="Nygaard S."/>
            <person name="Hu H."/>
            <person name="Boomsma J."/>
            <person name="Zhang G."/>
        </authorList>
    </citation>
    <scope>NUCLEOTIDE SEQUENCE [LARGE SCALE GENOMIC DNA]</scope>
    <source>
        <strain evidence="1">Tsep2-gDNA-1</strain>
        <tissue evidence="1">Whole body</tissue>
    </source>
</reference>
<keyword evidence="2" id="KW-1185">Reference proteome</keyword>
<organism evidence="1 2">
    <name type="scientific">Trachymyrmex septentrionalis</name>
    <dbReference type="NCBI Taxonomy" id="34720"/>
    <lineage>
        <taxon>Eukaryota</taxon>
        <taxon>Metazoa</taxon>
        <taxon>Ecdysozoa</taxon>
        <taxon>Arthropoda</taxon>
        <taxon>Hexapoda</taxon>
        <taxon>Insecta</taxon>
        <taxon>Pterygota</taxon>
        <taxon>Neoptera</taxon>
        <taxon>Endopterygota</taxon>
        <taxon>Hymenoptera</taxon>
        <taxon>Apocrita</taxon>
        <taxon>Aculeata</taxon>
        <taxon>Formicoidea</taxon>
        <taxon>Formicidae</taxon>
        <taxon>Myrmicinae</taxon>
        <taxon>Trachymyrmex</taxon>
    </lineage>
</organism>
<dbReference type="Proteomes" id="UP000078541">
    <property type="component" value="Unassembled WGS sequence"/>
</dbReference>
<gene>
    <name evidence="1" type="ORF">ALC56_11045</name>
</gene>
<sequence length="72" mass="8019">MNQSIVSTFTFNNSASTNTYGPRTRCPREKRLQDFVASLFTLLNFSPKTPRYGVASFHAGSERAESSVITRA</sequence>
<proteinExistence type="predicted"/>
<accession>A0A195F301</accession>
<evidence type="ECO:0000313" key="1">
    <source>
        <dbReference type="EMBL" id="KYN34557.1"/>
    </source>
</evidence>
<protein>
    <submittedName>
        <fullName evidence="1">Uncharacterized protein</fullName>
    </submittedName>
</protein>
<evidence type="ECO:0000313" key="2">
    <source>
        <dbReference type="Proteomes" id="UP000078541"/>
    </source>
</evidence>
<name>A0A195F301_9HYME</name>